<accession>A0ABW5WJP3</accession>
<dbReference type="RefSeq" id="WP_183486171.1">
    <property type="nucleotide sequence ID" value="NZ_JBHUOV010000001.1"/>
</dbReference>
<dbReference type="Gene3D" id="2.40.160.20">
    <property type="match status" value="1"/>
</dbReference>
<evidence type="ECO:0000313" key="2">
    <source>
        <dbReference type="EMBL" id="MFD2822882.1"/>
    </source>
</evidence>
<feature type="signal peptide" evidence="1">
    <location>
        <begin position="1"/>
        <end position="28"/>
    </location>
</feature>
<evidence type="ECO:0000313" key="3">
    <source>
        <dbReference type="Proteomes" id="UP001597533"/>
    </source>
</evidence>
<dbReference type="SUPFAM" id="SSF56925">
    <property type="entry name" value="OMPA-like"/>
    <property type="match status" value="1"/>
</dbReference>
<keyword evidence="1" id="KW-0732">Signal</keyword>
<protein>
    <submittedName>
        <fullName evidence="2">Outer membrane beta-barrel protein</fullName>
    </submittedName>
</protein>
<evidence type="ECO:0000256" key="1">
    <source>
        <dbReference type="SAM" id="SignalP"/>
    </source>
</evidence>
<reference evidence="3" key="1">
    <citation type="journal article" date="2019" name="Int. J. Syst. Evol. Microbiol.">
        <title>The Global Catalogue of Microorganisms (GCM) 10K type strain sequencing project: providing services to taxonomists for standard genome sequencing and annotation.</title>
        <authorList>
            <consortium name="The Broad Institute Genomics Platform"/>
            <consortium name="The Broad Institute Genome Sequencing Center for Infectious Disease"/>
            <person name="Wu L."/>
            <person name="Ma J."/>
        </authorList>
    </citation>
    <scope>NUCLEOTIDE SEQUENCE [LARGE SCALE GENOMIC DNA]</scope>
    <source>
        <strain evidence="3">KCTC 32141</strain>
    </source>
</reference>
<organism evidence="2 3">
    <name type="scientific">Lacinutrix iliipiscaria</name>
    <dbReference type="NCBI Taxonomy" id="1230532"/>
    <lineage>
        <taxon>Bacteria</taxon>
        <taxon>Pseudomonadati</taxon>
        <taxon>Bacteroidota</taxon>
        <taxon>Flavobacteriia</taxon>
        <taxon>Flavobacteriales</taxon>
        <taxon>Flavobacteriaceae</taxon>
        <taxon>Lacinutrix</taxon>
    </lineage>
</organism>
<feature type="chain" id="PRO_5046480391" evidence="1">
    <location>
        <begin position="29"/>
        <end position="210"/>
    </location>
</feature>
<name>A0ABW5WJP3_9FLAO</name>
<comment type="caution">
    <text evidence="2">The sequence shown here is derived from an EMBL/GenBank/DDBJ whole genome shotgun (WGS) entry which is preliminary data.</text>
</comment>
<proteinExistence type="predicted"/>
<dbReference type="InterPro" id="IPR011250">
    <property type="entry name" value="OMP/PagP_B-barrel"/>
</dbReference>
<gene>
    <name evidence="2" type="ORF">ACFS5M_04320</name>
</gene>
<sequence>MNTSFKTFKFASTILLIVVCYFSGYSQSETSTWKAQFAVGINSPSQNAFVTPFEAKPVNFPTFNIGLQRMLSKSLGVKLDFGYNRFSNASNSPDFKVNYSRINAQAVYDPSDMINFLPPRISVIAHGGPGFTFVKPLGNYVDYNTSFLNAMVGLEVHYGISQTLSLYFDTSYIYSFGRTHDSLGDGFYNGNLLTATVGISISLSGCYYCE</sequence>
<dbReference type="EMBL" id="JBHUOV010000001">
    <property type="protein sequence ID" value="MFD2822882.1"/>
    <property type="molecule type" value="Genomic_DNA"/>
</dbReference>
<dbReference type="Proteomes" id="UP001597533">
    <property type="component" value="Unassembled WGS sequence"/>
</dbReference>
<keyword evidence="3" id="KW-1185">Reference proteome</keyword>